<dbReference type="GO" id="GO:0098552">
    <property type="term" value="C:side of membrane"/>
    <property type="evidence" value="ECO:0007669"/>
    <property type="project" value="UniProtKB-KW"/>
</dbReference>
<keyword evidence="4" id="KW-0472">Membrane</keyword>
<dbReference type="SUPFAM" id="SSF47699">
    <property type="entry name" value="Bifunctional inhibitor/lipid-transfer protein/seed storage 2S albumin"/>
    <property type="match status" value="1"/>
</dbReference>
<evidence type="ECO:0000256" key="8">
    <source>
        <dbReference type="ARBA" id="ARBA00023288"/>
    </source>
</evidence>
<keyword evidence="4" id="KW-0336">GPI-anchor</keyword>
<sequence length="194" mass="20922">MAFPHRRCHPTTTHMLLLVFLCIASTVRSQNSRSGPTISQCGAGLMPLAPCAPFVQGRTSDPAQSCCVNLRQVYNQQTACLCLLLNQTSLSSFPINQTLARQLPVLCNLQVDMSRCSGTPFPPSPPPPTTSPDSQMSFGSNTNSTVAASPMVMVNPRSSILGFRSHTNACTNLEPEIQFGLLLMLCLISIVIQN</sequence>
<dbReference type="AlphaFoldDB" id="A0AAD8GN99"/>
<evidence type="ECO:0000256" key="6">
    <source>
        <dbReference type="ARBA" id="ARBA00023157"/>
    </source>
</evidence>
<name>A0AAD8GN99_9APIA</name>
<dbReference type="GO" id="GO:0005886">
    <property type="term" value="C:plasma membrane"/>
    <property type="evidence" value="ECO:0007669"/>
    <property type="project" value="UniProtKB-SubCell"/>
</dbReference>
<comment type="subcellular location">
    <subcellularLocation>
        <location evidence="1">Cell membrane</location>
        <topology evidence="1">Lipid-anchor</topology>
        <topology evidence="1">GPI-anchor</topology>
    </subcellularLocation>
</comment>
<evidence type="ECO:0000313" key="13">
    <source>
        <dbReference type="Proteomes" id="UP001237642"/>
    </source>
</evidence>
<keyword evidence="13" id="KW-1185">Reference proteome</keyword>
<dbReference type="PANTHER" id="PTHR33044">
    <property type="entry name" value="BIFUNCTIONAL INHIBITOR/LIPID-TRANSFER PROTEIN/SEED STORAGE 2S ALBUMIN SUPERFAMILY PROTEIN-RELATED"/>
    <property type="match status" value="1"/>
</dbReference>
<evidence type="ECO:0000256" key="2">
    <source>
        <dbReference type="ARBA" id="ARBA00009748"/>
    </source>
</evidence>
<comment type="caution">
    <text evidence="12">The sequence shown here is derived from an EMBL/GenBank/DDBJ whole genome shotgun (WGS) entry which is preliminary data.</text>
</comment>
<reference evidence="12" key="2">
    <citation type="submission" date="2023-05" db="EMBL/GenBank/DDBJ databases">
        <authorList>
            <person name="Schelkunov M.I."/>
        </authorList>
    </citation>
    <scope>NUCLEOTIDE SEQUENCE</scope>
    <source>
        <strain evidence="12">Hsosn_3</strain>
        <tissue evidence="12">Leaf</tissue>
    </source>
</reference>
<keyword evidence="8" id="KW-0449">Lipoprotein</keyword>
<dbReference type="Gene3D" id="1.10.110.10">
    <property type="entry name" value="Plant lipid-transfer and hydrophobic proteins"/>
    <property type="match status" value="1"/>
</dbReference>
<dbReference type="InterPro" id="IPR043325">
    <property type="entry name" value="LTSS"/>
</dbReference>
<evidence type="ECO:0000256" key="3">
    <source>
        <dbReference type="ARBA" id="ARBA00022475"/>
    </source>
</evidence>
<gene>
    <name evidence="12" type="ORF">POM88_054299</name>
</gene>
<dbReference type="CDD" id="cd00010">
    <property type="entry name" value="AAI_LTSS"/>
    <property type="match status" value="1"/>
</dbReference>
<evidence type="ECO:0000256" key="7">
    <source>
        <dbReference type="ARBA" id="ARBA00023180"/>
    </source>
</evidence>
<evidence type="ECO:0000259" key="11">
    <source>
        <dbReference type="SMART" id="SM00499"/>
    </source>
</evidence>
<feature type="domain" description="Bifunctional inhibitor/plant lipid transfer protein/seed storage helical" evidence="11">
    <location>
        <begin position="41"/>
        <end position="116"/>
    </location>
</feature>
<evidence type="ECO:0000256" key="10">
    <source>
        <dbReference type="SAM" id="SignalP"/>
    </source>
</evidence>
<keyword evidence="5 10" id="KW-0732">Signal</keyword>
<evidence type="ECO:0000256" key="9">
    <source>
        <dbReference type="SAM" id="MobiDB-lite"/>
    </source>
</evidence>
<organism evidence="12 13">
    <name type="scientific">Heracleum sosnowskyi</name>
    <dbReference type="NCBI Taxonomy" id="360622"/>
    <lineage>
        <taxon>Eukaryota</taxon>
        <taxon>Viridiplantae</taxon>
        <taxon>Streptophyta</taxon>
        <taxon>Embryophyta</taxon>
        <taxon>Tracheophyta</taxon>
        <taxon>Spermatophyta</taxon>
        <taxon>Magnoliopsida</taxon>
        <taxon>eudicotyledons</taxon>
        <taxon>Gunneridae</taxon>
        <taxon>Pentapetalae</taxon>
        <taxon>asterids</taxon>
        <taxon>campanulids</taxon>
        <taxon>Apiales</taxon>
        <taxon>Apiaceae</taxon>
        <taxon>Apioideae</taxon>
        <taxon>apioid superclade</taxon>
        <taxon>Tordylieae</taxon>
        <taxon>Tordyliinae</taxon>
        <taxon>Heracleum</taxon>
    </lineage>
</organism>
<dbReference type="Proteomes" id="UP001237642">
    <property type="component" value="Unassembled WGS sequence"/>
</dbReference>
<feature type="signal peptide" evidence="10">
    <location>
        <begin position="1"/>
        <end position="29"/>
    </location>
</feature>
<dbReference type="SMART" id="SM00499">
    <property type="entry name" value="AAI"/>
    <property type="match status" value="1"/>
</dbReference>
<protein>
    <submittedName>
        <fullName evidence="12">AAI domain-containing protein</fullName>
    </submittedName>
</protein>
<feature type="region of interest" description="Disordered" evidence="9">
    <location>
        <begin position="118"/>
        <end position="141"/>
    </location>
</feature>
<feature type="chain" id="PRO_5042262661" evidence="10">
    <location>
        <begin position="30"/>
        <end position="194"/>
    </location>
</feature>
<proteinExistence type="inferred from homology"/>
<keyword evidence="3" id="KW-1003">Cell membrane</keyword>
<feature type="compositionally biased region" description="Pro residues" evidence="9">
    <location>
        <begin position="120"/>
        <end position="130"/>
    </location>
</feature>
<dbReference type="EMBL" id="JAUIZM010000034">
    <property type="protein sequence ID" value="KAK1351462.1"/>
    <property type="molecule type" value="Genomic_DNA"/>
</dbReference>
<dbReference type="InterPro" id="IPR016140">
    <property type="entry name" value="Bifunc_inhib/LTP/seed_store"/>
</dbReference>
<keyword evidence="6" id="KW-1015">Disulfide bond</keyword>
<evidence type="ECO:0000256" key="1">
    <source>
        <dbReference type="ARBA" id="ARBA00004609"/>
    </source>
</evidence>
<evidence type="ECO:0000256" key="4">
    <source>
        <dbReference type="ARBA" id="ARBA00022622"/>
    </source>
</evidence>
<reference evidence="12" key="1">
    <citation type="submission" date="2023-02" db="EMBL/GenBank/DDBJ databases">
        <title>Genome of toxic invasive species Heracleum sosnowskyi carries increased number of genes despite the absence of recent whole-genome duplications.</title>
        <authorList>
            <person name="Schelkunov M."/>
            <person name="Shtratnikova V."/>
            <person name="Makarenko M."/>
            <person name="Klepikova A."/>
            <person name="Omelchenko D."/>
            <person name="Novikova G."/>
            <person name="Obukhova E."/>
            <person name="Bogdanov V."/>
            <person name="Penin A."/>
            <person name="Logacheva M."/>
        </authorList>
    </citation>
    <scope>NUCLEOTIDE SEQUENCE</scope>
    <source>
        <strain evidence="12">Hsosn_3</strain>
        <tissue evidence="12">Leaf</tissue>
    </source>
</reference>
<dbReference type="Pfam" id="PF14368">
    <property type="entry name" value="LTP_2"/>
    <property type="match status" value="1"/>
</dbReference>
<evidence type="ECO:0000313" key="12">
    <source>
        <dbReference type="EMBL" id="KAK1351462.1"/>
    </source>
</evidence>
<keyword evidence="7" id="KW-0325">Glycoprotein</keyword>
<evidence type="ECO:0000256" key="5">
    <source>
        <dbReference type="ARBA" id="ARBA00022729"/>
    </source>
</evidence>
<accession>A0AAD8GN99</accession>
<comment type="similarity">
    <text evidence="2">Belongs to the plant LTP family.</text>
</comment>
<dbReference type="InterPro" id="IPR036312">
    <property type="entry name" value="Bifun_inhib/LTP/seed_sf"/>
</dbReference>